<dbReference type="PROSITE" id="PS51719">
    <property type="entry name" value="G_SEPTIN"/>
    <property type="match status" value="1"/>
</dbReference>
<evidence type="ECO:0000313" key="4">
    <source>
        <dbReference type="EMBL" id="KAL1868659.1"/>
    </source>
</evidence>
<dbReference type="Pfam" id="PF20571">
    <property type="entry name" value="DUF6780"/>
    <property type="match status" value="1"/>
</dbReference>
<feature type="compositionally biased region" description="Basic and acidic residues" evidence="2">
    <location>
        <begin position="109"/>
        <end position="118"/>
    </location>
</feature>
<feature type="compositionally biased region" description="Basic and acidic residues" evidence="2">
    <location>
        <begin position="55"/>
        <end position="67"/>
    </location>
</feature>
<feature type="region of interest" description="Disordered" evidence="2">
    <location>
        <begin position="1"/>
        <end position="155"/>
    </location>
</feature>
<evidence type="ECO:0000256" key="1">
    <source>
        <dbReference type="RuleBase" id="RU004560"/>
    </source>
</evidence>
<evidence type="ECO:0000259" key="3">
    <source>
        <dbReference type="PROSITE" id="PS51719"/>
    </source>
</evidence>
<comment type="caution">
    <text evidence="4">The sequence shown here is derived from an EMBL/GenBank/DDBJ whole genome shotgun (WGS) entry which is preliminary data.</text>
</comment>
<evidence type="ECO:0000313" key="5">
    <source>
        <dbReference type="Proteomes" id="UP001586593"/>
    </source>
</evidence>
<feature type="compositionally biased region" description="Basic and acidic residues" evidence="2">
    <location>
        <begin position="634"/>
        <end position="643"/>
    </location>
</feature>
<dbReference type="Pfam" id="PF00735">
    <property type="entry name" value="Septin"/>
    <property type="match status" value="1"/>
</dbReference>
<reference evidence="4 5" key="1">
    <citation type="journal article" date="2024" name="Commun. Biol.">
        <title>Comparative genomic analysis of thermophilic fungi reveals convergent evolutionary adaptations and gene losses.</title>
        <authorList>
            <person name="Steindorff A.S."/>
            <person name="Aguilar-Pontes M.V."/>
            <person name="Robinson A.J."/>
            <person name="Andreopoulos B."/>
            <person name="LaButti K."/>
            <person name="Kuo A."/>
            <person name="Mondo S."/>
            <person name="Riley R."/>
            <person name="Otillar R."/>
            <person name="Haridas S."/>
            <person name="Lipzen A."/>
            <person name="Grimwood J."/>
            <person name="Schmutz J."/>
            <person name="Clum A."/>
            <person name="Reid I.D."/>
            <person name="Moisan M.C."/>
            <person name="Butler G."/>
            <person name="Nguyen T.T.M."/>
            <person name="Dewar K."/>
            <person name="Conant G."/>
            <person name="Drula E."/>
            <person name="Henrissat B."/>
            <person name="Hansel C."/>
            <person name="Singer S."/>
            <person name="Hutchinson M.I."/>
            <person name="de Vries R.P."/>
            <person name="Natvig D.O."/>
            <person name="Powell A.J."/>
            <person name="Tsang A."/>
            <person name="Grigoriev I.V."/>
        </authorList>
    </citation>
    <scope>NUCLEOTIDE SEQUENCE [LARGE SCALE GENOMIC DNA]</scope>
    <source>
        <strain evidence="4 5">ATCC 24622</strain>
    </source>
</reference>
<dbReference type="EMBL" id="JAZHXJ010000211">
    <property type="protein sequence ID" value="KAL1868659.1"/>
    <property type="molecule type" value="Genomic_DNA"/>
</dbReference>
<organism evidence="4 5">
    <name type="scientific">Phialemonium thermophilum</name>
    <dbReference type="NCBI Taxonomy" id="223376"/>
    <lineage>
        <taxon>Eukaryota</taxon>
        <taxon>Fungi</taxon>
        <taxon>Dikarya</taxon>
        <taxon>Ascomycota</taxon>
        <taxon>Pezizomycotina</taxon>
        <taxon>Sordariomycetes</taxon>
        <taxon>Sordariomycetidae</taxon>
        <taxon>Cephalothecales</taxon>
        <taxon>Cephalothecaceae</taxon>
        <taxon>Phialemonium</taxon>
    </lineage>
</organism>
<gene>
    <name evidence="4" type="ORF">VTK73DRAFT_3575</name>
</gene>
<dbReference type="InterPro" id="IPR046707">
    <property type="entry name" value="DUF6780"/>
</dbReference>
<proteinExistence type="inferred from homology"/>
<evidence type="ECO:0000256" key="2">
    <source>
        <dbReference type="SAM" id="MobiDB-lite"/>
    </source>
</evidence>
<protein>
    <recommendedName>
        <fullName evidence="3">Septin-type G domain-containing protein</fullName>
    </recommendedName>
</protein>
<accession>A0ABR3WY89</accession>
<feature type="compositionally biased region" description="Low complexity" evidence="2">
    <location>
        <begin position="68"/>
        <end position="95"/>
    </location>
</feature>
<dbReference type="Gene3D" id="3.40.50.300">
    <property type="entry name" value="P-loop containing nucleotide triphosphate hydrolases"/>
    <property type="match status" value="1"/>
</dbReference>
<keyword evidence="1" id="KW-0342">GTP-binding</keyword>
<feature type="region of interest" description="Disordered" evidence="2">
    <location>
        <begin position="257"/>
        <end position="278"/>
    </location>
</feature>
<feature type="domain" description="Septin-type G" evidence="3">
    <location>
        <begin position="216"/>
        <end position="526"/>
    </location>
</feature>
<comment type="similarity">
    <text evidence="1">Belongs to the TRAFAC class TrmE-Era-EngA-EngB-Septin-like GTPase superfamily. Septin GTPase family.</text>
</comment>
<keyword evidence="1" id="KW-0547">Nucleotide-binding</keyword>
<dbReference type="PANTHER" id="PTHR18884">
    <property type="entry name" value="SEPTIN"/>
    <property type="match status" value="1"/>
</dbReference>
<dbReference type="PROSITE" id="PS00675">
    <property type="entry name" value="SIGMA54_INTERACT_1"/>
    <property type="match status" value="1"/>
</dbReference>
<dbReference type="InterPro" id="IPR030379">
    <property type="entry name" value="G_SEPTIN_dom"/>
</dbReference>
<dbReference type="InterPro" id="IPR027417">
    <property type="entry name" value="P-loop_NTPase"/>
</dbReference>
<dbReference type="Proteomes" id="UP001586593">
    <property type="component" value="Unassembled WGS sequence"/>
</dbReference>
<keyword evidence="5" id="KW-1185">Reference proteome</keyword>
<dbReference type="SUPFAM" id="SSF52540">
    <property type="entry name" value="P-loop containing nucleoside triphosphate hydrolases"/>
    <property type="match status" value="1"/>
</dbReference>
<sequence>MRPMPGEAAFGRPRAADQDAPPTLQPPPSPPQMSFVLAEESTVDVALQQSSAEFQRGREVRKSRSRESVGTSFSSGSGTGPTAATATSCPTTPDTRPARSGCPKGPIEGLKRADDSVSRPDSPAFKGSAASNLSRPMTPTLFGTPGPASALSSVSSRRNSLVESLSEEMGTQILSTAMDTDKEPFTSMQDSGSVPQLIMPSIKMPSRRPFTDAGKALGRLKMLIAGDSGVGKTSLIKAIVQSCEHIVHVDPISPSPLSSMLTSSSPAPRRSSRTPGPRFSFGTTQITEVFASTKSYPPWWSDLDDTRVLARRKSLGDTVLDRNICFVDTPGYGNRSSAVDAIIPVVQYVESHLQRLRSNSVSDADILTMLGGDGGAQVDVVFYMVSDHLKPADIQYLRQLVELTNVIVLIAKADLLSSEQVTASKEHINGQLREANIRPFSFATLTDLSAQATSLPQCPYATSSAHGSDHEVMDASLLMSPDYVQPLVPTELSVLVERVFSPDGASWLRHSAAKKYIQWRKAGNDNASRPMALYQPLYPGCHRNGNTHPGASSASGASPTFALARVTDHMQREEQLAHIRLARWAADLQRSLDNERAHYEGLARNERAVWLTERLGECVQDGTLVPVPGRGSRQRREGLFSERTKRRSATQSLQHQDPLGLLEVAAEIRHKGLVALEVLGSLSVLGGLALWLSKHYWYLQPYEWAVSEWDKFWYGGR</sequence>
<name>A0ABR3WY89_9PEZI</name>
<feature type="region of interest" description="Disordered" evidence="2">
    <location>
        <begin position="628"/>
        <end position="651"/>
    </location>
</feature>
<dbReference type="InterPro" id="IPR025662">
    <property type="entry name" value="Sigma_54_int_dom_ATP-bd_1"/>
</dbReference>